<evidence type="ECO:0000256" key="2">
    <source>
        <dbReference type="ARBA" id="ARBA00022801"/>
    </source>
</evidence>
<feature type="domain" description="Carboxylesterase type B" evidence="4">
    <location>
        <begin position="40"/>
        <end position="500"/>
    </location>
</feature>
<dbReference type="EC" id="3.1.1.-" evidence="3"/>
<dbReference type="InterPro" id="IPR050309">
    <property type="entry name" value="Type-B_Carboxylest/Lipase"/>
</dbReference>
<gene>
    <name evidence="5" type="ORF">SAMN05421505_12834</name>
</gene>
<evidence type="ECO:0000256" key="3">
    <source>
        <dbReference type="RuleBase" id="RU361235"/>
    </source>
</evidence>
<evidence type="ECO:0000256" key="1">
    <source>
        <dbReference type="ARBA" id="ARBA00005964"/>
    </source>
</evidence>
<dbReference type="STRING" id="504805.SAMN05421505_12834"/>
<sequence>MRKSTARTAAVLAMTCVAAATGAAPAPAQAQAQASAARGAVVRTDGGPVRGTLTADQRSFQGIPYAAPPVGELRWRSPQPPSPWADVRDATRPGNFCAQTPDPLFGQPAHHTEDCLYVNVTTPRKATRPLPVMVWLHGGSFTHGAGHLYDPAWFVKQGDVVVVTVNYRLGAFGFFGHADLPGSGAFGLEDQQAALRWVQRNIRAFGGNPRNVTLFGESAGGMSTCAHLASPRAAGLFHKAIIQSGACTVNWPRNLLGPGTPDGATLYGSPEEVRTLGAALMAGRGCATVDCLRAVPAADLLADPKAAALSRPMYGSAVLPEHPATALKAGRTHRVPLMMGATRDEDRLFAAATSPNGITAEQYRSLLDTAFAHNAPRVAERYPLADYESPGVAWATVSTDRVWSCPTLTANRSAAPRMPVYGFEFADRGAPEIIPPVPGLPLGAYHGSDVLFLFPFAPEKMNEAQHALSRQVIAYWTRFARTGDPNGPGSPHWARFRAGGDAVQAFEPGPGGVRRIDFDDRHQCGFWDSLR</sequence>
<evidence type="ECO:0000313" key="5">
    <source>
        <dbReference type="EMBL" id="SDH96239.1"/>
    </source>
</evidence>
<dbReference type="InterPro" id="IPR002018">
    <property type="entry name" value="CarbesteraseB"/>
</dbReference>
<organism evidence="5 6">
    <name type="scientific">Sinosporangium album</name>
    <dbReference type="NCBI Taxonomy" id="504805"/>
    <lineage>
        <taxon>Bacteria</taxon>
        <taxon>Bacillati</taxon>
        <taxon>Actinomycetota</taxon>
        <taxon>Actinomycetes</taxon>
        <taxon>Streptosporangiales</taxon>
        <taxon>Streptosporangiaceae</taxon>
        <taxon>Sinosporangium</taxon>
    </lineage>
</organism>
<keyword evidence="6" id="KW-1185">Reference proteome</keyword>
<accession>A0A1G8GPC7</accession>
<dbReference type="Pfam" id="PF00135">
    <property type="entry name" value="COesterase"/>
    <property type="match status" value="1"/>
</dbReference>
<dbReference type="SUPFAM" id="SSF53474">
    <property type="entry name" value="alpha/beta-Hydrolases"/>
    <property type="match status" value="1"/>
</dbReference>
<dbReference type="InterPro" id="IPR029058">
    <property type="entry name" value="AB_hydrolase_fold"/>
</dbReference>
<keyword evidence="2 3" id="KW-0378">Hydrolase</keyword>
<dbReference type="Gene3D" id="3.40.50.1820">
    <property type="entry name" value="alpha/beta hydrolase"/>
    <property type="match status" value="1"/>
</dbReference>
<dbReference type="RefSeq" id="WP_218125989.1">
    <property type="nucleotide sequence ID" value="NZ_FNCN01000028.1"/>
</dbReference>
<feature type="signal peptide" evidence="3">
    <location>
        <begin position="1"/>
        <end position="30"/>
    </location>
</feature>
<dbReference type="InterPro" id="IPR019826">
    <property type="entry name" value="Carboxylesterase_B_AS"/>
</dbReference>
<keyword evidence="3" id="KW-0732">Signal</keyword>
<proteinExistence type="inferred from homology"/>
<dbReference type="GO" id="GO:0016787">
    <property type="term" value="F:hydrolase activity"/>
    <property type="evidence" value="ECO:0007669"/>
    <property type="project" value="UniProtKB-KW"/>
</dbReference>
<comment type="similarity">
    <text evidence="1 3">Belongs to the type-B carboxylesterase/lipase family.</text>
</comment>
<name>A0A1G8GPC7_9ACTN</name>
<dbReference type="PROSITE" id="PS00122">
    <property type="entry name" value="CARBOXYLESTERASE_B_1"/>
    <property type="match status" value="1"/>
</dbReference>
<dbReference type="AlphaFoldDB" id="A0A1G8GPC7"/>
<reference evidence="5 6" key="1">
    <citation type="submission" date="2016-10" db="EMBL/GenBank/DDBJ databases">
        <authorList>
            <person name="de Groot N.N."/>
        </authorList>
    </citation>
    <scope>NUCLEOTIDE SEQUENCE [LARGE SCALE GENOMIC DNA]</scope>
    <source>
        <strain evidence="5 6">CPCC 201354</strain>
    </source>
</reference>
<dbReference type="Proteomes" id="UP000198923">
    <property type="component" value="Unassembled WGS sequence"/>
</dbReference>
<evidence type="ECO:0000259" key="4">
    <source>
        <dbReference type="Pfam" id="PF00135"/>
    </source>
</evidence>
<dbReference type="PANTHER" id="PTHR11559">
    <property type="entry name" value="CARBOXYLESTERASE"/>
    <property type="match status" value="1"/>
</dbReference>
<feature type="chain" id="PRO_5011330567" description="Carboxylic ester hydrolase" evidence="3">
    <location>
        <begin position="31"/>
        <end position="531"/>
    </location>
</feature>
<evidence type="ECO:0000313" key="6">
    <source>
        <dbReference type="Proteomes" id="UP000198923"/>
    </source>
</evidence>
<protein>
    <recommendedName>
        <fullName evidence="3">Carboxylic ester hydrolase</fullName>
        <ecNumber evidence="3">3.1.1.-</ecNumber>
    </recommendedName>
</protein>
<dbReference type="EMBL" id="FNCN01000028">
    <property type="protein sequence ID" value="SDH96239.1"/>
    <property type="molecule type" value="Genomic_DNA"/>
</dbReference>